<dbReference type="RefSeq" id="WP_307042655.1">
    <property type="nucleotide sequence ID" value="NZ_JAUSYA010000001.1"/>
</dbReference>
<dbReference type="Proteomes" id="UP001243364">
    <property type="component" value="Unassembled WGS sequence"/>
</dbReference>
<name>A0ABU0PZ30_STRAH</name>
<comment type="caution">
    <text evidence="2">The sequence shown here is derived from an EMBL/GenBank/DDBJ whole genome shotgun (WGS) entry which is preliminary data.</text>
</comment>
<gene>
    <name evidence="2" type="ORF">QFZ56_002628</name>
</gene>
<feature type="domain" description="Trypsin-co-occurring" evidence="1">
    <location>
        <begin position="7"/>
        <end position="81"/>
    </location>
</feature>
<evidence type="ECO:0000259" key="1">
    <source>
        <dbReference type="Pfam" id="PF19631"/>
    </source>
</evidence>
<dbReference type="EMBL" id="JAUSYA010000001">
    <property type="protein sequence ID" value="MDQ0683665.1"/>
    <property type="molecule type" value="Genomic_DNA"/>
</dbReference>
<keyword evidence="3" id="KW-1185">Reference proteome</keyword>
<dbReference type="InterPro" id="IPR045608">
    <property type="entry name" value="Trypco2"/>
</dbReference>
<dbReference type="Pfam" id="PF19631">
    <property type="entry name" value="Trypco2"/>
    <property type="match status" value="1"/>
</dbReference>
<sequence>MNEKTLSLSEIITAVVNDLYTAEQTRFTSGRAGRIGVDSVELELKATTSKEGGGGIRFNILSANYTGKAESVSTIKVKLSPLDEHQGDQFMFSEDTKTGSATSEWLFSVQSEAALTQIDTLIAAARQGDISNDQLLRNLQEIRRHFEPPSENPDSG</sequence>
<accession>A0ABU0PZ30</accession>
<organism evidence="2 3">
    <name type="scientific">Streptomyces achromogenes</name>
    <dbReference type="NCBI Taxonomy" id="67255"/>
    <lineage>
        <taxon>Bacteria</taxon>
        <taxon>Bacillati</taxon>
        <taxon>Actinomycetota</taxon>
        <taxon>Actinomycetes</taxon>
        <taxon>Kitasatosporales</taxon>
        <taxon>Streptomycetaceae</taxon>
        <taxon>Streptomyces</taxon>
    </lineage>
</organism>
<reference evidence="2 3" key="1">
    <citation type="submission" date="2023-07" db="EMBL/GenBank/DDBJ databases">
        <title>Comparative genomics of wheat-associated soil bacteria to identify genetic determinants of phenazine resistance.</title>
        <authorList>
            <person name="Mouncey N."/>
        </authorList>
    </citation>
    <scope>NUCLEOTIDE SEQUENCE [LARGE SCALE GENOMIC DNA]</scope>
    <source>
        <strain evidence="2 3">W4I19-2</strain>
    </source>
</reference>
<protein>
    <recommendedName>
        <fullName evidence="1">Trypsin-co-occurring domain-containing protein</fullName>
    </recommendedName>
</protein>
<evidence type="ECO:0000313" key="3">
    <source>
        <dbReference type="Proteomes" id="UP001243364"/>
    </source>
</evidence>
<proteinExistence type="predicted"/>
<evidence type="ECO:0000313" key="2">
    <source>
        <dbReference type="EMBL" id="MDQ0683665.1"/>
    </source>
</evidence>